<sequence length="195" mass="21656">MDAIQTLTALFTDAMKPLAKAGGFKKKDLTWRRRHGETVQVLNVQRSHGNIASEARCYVNVAISFDALYQLEDEPIPEAPKEYQCHFRERMEHLVPGAPPSWELNARTDAAALAARLSADLARAVAFLDAVDGPAKLLQRLALDRGAELFLRAQLRYVTGDSDGALEDVRAGVAFFADRGLTLERQLETLHLSQR</sequence>
<gene>
    <name evidence="1" type="ORF">JY651_45690</name>
</gene>
<reference evidence="1 2" key="1">
    <citation type="submission" date="2021-02" db="EMBL/GenBank/DDBJ databases">
        <title>De Novo genome assembly of isolated myxobacteria.</title>
        <authorList>
            <person name="Stevens D.C."/>
        </authorList>
    </citation>
    <scope>NUCLEOTIDE SEQUENCE [LARGE SCALE GENOMIC DNA]</scope>
    <source>
        <strain evidence="2">SCPEA02</strain>
    </source>
</reference>
<dbReference type="Pfam" id="PF14137">
    <property type="entry name" value="DUF4304"/>
    <property type="match status" value="1"/>
</dbReference>
<dbReference type="InterPro" id="IPR025412">
    <property type="entry name" value="DUF4304"/>
</dbReference>
<name>A0ABX7NU75_9BACT</name>
<accession>A0ABX7NU75</accession>
<dbReference type="EMBL" id="CP071090">
    <property type="protein sequence ID" value="QSQ22340.1"/>
    <property type="molecule type" value="Genomic_DNA"/>
</dbReference>
<protein>
    <submittedName>
        <fullName evidence="1">DUF4304 domain-containing protein</fullName>
    </submittedName>
</protein>
<organism evidence="1 2">
    <name type="scientific">Pyxidicoccus parkwayensis</name>
    <dbReference type="NCBI Taxonomy" id="2813578"/>
    <lineage>
        <taxon>Bacteria</taxon>
        <taxon>Pseudomonadati</taxon>
        <taxon>Myxococcota</taxon>
        <taxon>Myxococcia</taxon>
        <taxon>Myxococcales</taxon>
        <taxon>Cystobacterineae</taxon>
        <taxon>Myxococcaceae</taxon>
        <taxon>Pyxidicoccus</taxon>
    </lineage>
</organism>
<dbReference type="RefSeq" id="WP_206723917.1">
    <property type="nucleotide sequence ID" value="NZ_CP071090.1"/>
</dbReference>
<dbReference type="Proteomes" id="UP000662747">
    <property type="component" value="Chromosome"/>
</dbReference>
<proteinExistence type="predicted"/>
<evidence type="ECO:0000313" key="1">
    <source>
        <dbReference type="EMBL" id="QSQ22340.1"/>
    </source>
</evidence>
<evidence type="ECO:0000313" key="2">
    <source>
        <dbReference type="Proteomes" id="UP000662747"/>
    </source>
</evidence>
<keyword evidence="2" id="KW-1185">Reference proteome</keyword>